<reference evidence="1" key="2">
    <citation type="journal article" date="2015" name="Fish Shellfish Immunol.">
        <title>Early steps in the European eel (Anguilla anguilla)-Vibrio vulnificus interaction in the gills: Role of the RtxA13 toxin.</title>
        <authorList>
            <person name="Callol A."/>
            <person name="Pajuelo D."/>
            <person name="Ebbesson L."/>
            <person name="Teles M."/>
            <person name="MacKenzie S."/>
            <person name="Amaro C."/>
        </authorList>
    </citation>
    <scope>NUCLEOTIDE SEQUENCE</scope>
</reference>
<reference evidence="1" key="1">
    <citation type="submission" date="2014-11" db="EMBL/GenBank/DDBJ databases">
        <authorList>
            <person name="Amaro Gonzalez C."/>
        </authorList>
    </citation>
    <scope>NUCLEOTIDE SEQUENCE</scope>
</reference>
<organism evidence="1">
    <name type="scientific">Anguilla anguilla</name>
    <name type="common">European freshwater eel</name>
    <name type="synonym">Muraena anguilla</name>
    <dbReference type="NCBI Taxonomy" id="7936"/>
    <lineage>
        <taxon>Eukaryota</taxon>
        <taxon>Metazoa</taxon>
        <taxon>Chordata</taxon>
        <taxon>Craniata</taxon>
        <taxon>Vertebrata</taxon>
        <taxon>Euteleostomi</taxon>
        <taxon>Actinopterygii</taxon>
        <taxon>Neopterygii</taxon>
        <taxon>Teleostei</taxon>
        <taxon>Anguilliformes</taxon>
        <taxon>Anguillidae</taxon>
        <taxon>Anguilla</taxon>
    </lineage>
</organism>
<evidence type="ECO:0000313" key="1">
    <source>
        <dbReference type="EMBL" id="JAI07787.1"/>
    </source>
</evidence>
<dbReference type="EMBL" id="GBXM01000791">
    <property type="protein sequence ID" value="JAI07787.1"/>
    <property type="molecule type" value="Transcribed_RNA"/>
</dbReference>
<dbReference type="AlphaFoldDB" id="A0A0E9XZF4"/>
<proteinExistence type="predicted"/>
<protein>
    <submittedName>
        <fullName evidence="1">Uncharacterized protein</fullName>
    </submittedName>
</protein>
<sequence>MGIKKLSMYVCTICFFHAVFTVRSKYTITCTFTEIQFRRKYKHIFSGEMCFL</sequence>
<name>A0A0E9XZF4_ANGAN</name>
<accession>A0A0E9XZF4</accession>